<reference evidence="3 4" key="1">
    <citation type="submission" date="2018-09" db="EMBL/GenBank/DDBJ databases">
        <title>Murine metabolic-syndrome-specific gut microbial biobank.</title>
        <authorList>
            <person name="Liu C."/>
        </authorList>
    </citation>
    <scope>NUCLEOTIDE SEQUENCE [LARGE SCALE GENOMIC DNA]</scope>
    <source>
        <strain evidence="3 4">0.1X-D8-26</strain>
    </source>
</reference>
<dbReference type="InterPro" id="IPR010886">
    <property type="entry name" value="Hc1"/>
</dbReference>
<accession>A0A3L7Z7N3</accession>
<evidence type="ECO:0000313" key="4">
    <source>
        <dbReference type="Proteomes" id="UP000267159"/>
    </source>
</evidence>
<evidence type="ECO:0000256" key="2">
    <source>
        <dbReference type="ARBA" id="ARBA00008424"/>
    </source>
</evidence>
<evidence type="ECO:0000256" key="1">
    <source>
        <dbReference type="ARBA" id="ARBA00002333"/>
    </source>
</evidence>
<comment type="caution">
    <text evidence="3">The sequence shown here is derived from an EMBL/GenBank/DDBJ whole genome shotgun (WGS) entry which is preliminary data.</text>
</comment>
<dbReference type="Pfam" id="PF07432">
    <property type="entry name" value="Hc1"/>
    <property type="match status" value="1"/>
</dbReference>
<dbReference type="GO" id="GO:0030527">
    <property type="term" value="F:structural constituent of chromatin"/>
    <property type="evidence" value="ECO:0007669"/>
    <property type="project" value="InterPro"/>
</dbReference>
<proteinExistence type="inferred from homology"/>
<evidence type="ECO:0000313" key="3">
    <source>
        <dbReference type="EMBL" id="RLT81436.1"/>
    </source>
</evidence>
<gene>
    <name evidence="3" type="ORF">D7Y07_03160</name>
</gene>
<organism evidence="3 4">
    <name type="scientific">Bacteroides acidifaciens</name>
    <dbReference type="NCBI Taxonomy" id="85831"/>
    <lineage>
        <taxon>Bacteria</taxon>
        <taxon>Pseudomonadati</taxon>
        <taxon>Bacteroidota</taxon>
        <taxon>Bacteroidia</taxon>
        <taxon>Bacteroidales</taxon>
        <taxon>Bacteroidaceae</taxon>
        <taxon>Bacteroides</taxon>
    </lineage>
</organism>
<comment type="function">
    <text evidence="1">Might have a role analogous to that of eukaryotic histone proteins.</text>
</comment>
<dbReference type="GO" id="GO:0003677">
    <property type="term" value="F:DNA binding"/>
    <property type="evidence" value="ECO:0007669"/>
    <property type="project" value="InterPro"/>
</dbReference>
<dbReference type="AlphaFoldDB" id="A0A3L7Z7N3"/>
<dbReference type="Proteomes" id="UP000267159">
    <property type="component" value="Unassembled WGS sequence"/>
</dbReference>
<name>A0A3L7Z7N3_9BACE</name>
<dbReference type="EMBL" id="RAZM01000005">
    <property type="protein sequence ID" value="RLT81436.1"/>
    <property type="molecule type" value="Genomic_DNA"/>
</dbReference>
<sequence>MDMKELIEQLEQKTTDLFRDAHSQLDKGNKAAGLRARRTSLEMEPLLKQFRKMSLEIANDRRKY</sequence>
<protein>
    <submittedName>
        <fullName evidence="3">Histone H1</fullName>
    </submittedName>
</protein>
<comment type="similarity">
    <text evidence="2">Belongs to the histone H1/H5 family. HCT subfamily.</text>
</comment>